<dbReference type="HOGENOM" id="CLU_033319_0_1_6"/>
<dbReference type="eggNOG" id="COG0452">
    <property type="taxonomic scope" value="Bacteria"/>
</dbReference>
<feature type="domain" description="DNA/pantothenate metabolism flavoprotein C-terminal" evidence="6">
    <location>
        <begin position="185"/>
        <end position="394"/>
    </location>
</feature>
<dbReference type="GO" id="GO:0010181">
    <property type="term" value="F:FMN binding"/>
    <property type="evidence" value="ECO:0007669"/>
    <property type="project" value="UniProtKB-UniRule"/>
</dbReference>
<dbReference type="GO" id="GO:0046872">
    <property type="term" value="F:metal ion binding"/>
    <property type="evidence" value="ECO:0007669"/>
    <property type="project" value="UniProtKB-KW"/>
</dbReference>
<evidence type="ECO:0000256" key="1">
    <source>
        <dbReference type="ARBA" id="ARBA00022793"/>
    </source>
</evidence>
<gene>
    <name evidence="3" type="primary">coaBC</name>
    <name evidence="7" type="ordered locus">Fraau_3264</name>
</gene>
<name>H8L279_FRAAD</name>
<dbReference type="STRING" id="767434.Fraau_3264"/>
<dbReference type="KEGG" id="fau:Fraau_3264"/>
<keyword evidence="3" id="KW-0460">Magnesium</keyword>
<proteinExistence type="inferred from homology"/>
<dbReference type="GO" id="GO:0015937">
    <property type="term" value="P:coenzyme A biosynthetic process"/>
    <property type="evidence" value="ECO:0007669"/>
    <property type="project" value="UniProtKB-UniRule"/>
</dbReference>
<comment type="caution">
    <text evidence="3">Lacks conserved residue(s) required for the propagation of feature annotation.</text>
</comment>
<keyword evidence="8" id="KW-1185">Reference proteome</keyword>
<dbReference type="Pfam" id="PF02441">
    <property type="entry name" value="Flavoprotein"/>
    <property type="match status" value="1"/>
</dbReference>
<dbReference type="AlphaFoldDB" id="H8L279"/>
<evidence type="ECO:0000313" key="7">
    <source>
        <dbReference type="EMBL" id="AFC87587.1"/>
    </source>
</evidence>
<feature type="binding site" evidence="3">
    <location>
        <position position="324"/>
    </location>
    <ligand>
        <name>CTP</name>
        <dbReference type="ChEBI" id="CHEBI:37563"/>
    </ligand>
</feature>
<keyword evidence="2 3" id="KW-0456">Lyase</keyword>
<feature type="binding site" evidence="3">
    <location>
        <position position="279"/>
    </location>
    <ligand>
        <name>CTP</name>
        <dbReference type="ChEBI" id="CHEBI:37563"/>
    </ligand>
</feature>
<dbReference type="PANTHER" id="PTHR14359:SF6">
    <property type="entry name" value="PHOSPHOPANTOTHENOYLCYSTEINE DECARBOXYLASE"/>
    <property type="match status" value="1"/>
</dbReference>
<dbReference type="Gene3D" id="3.40.50.1950">
    <property type="entry name" value="Flavin prenyltransferase-like"/>
    <property type="match status" value="1"/>
</dbReference>
<evidence type="ECO:0000313" key="8">
    <source>
        <dbReference type="Proteomes" id="UP000005234"/>
    </source>
</evidence>
<dbReference type="GO" id="GO:0071513">
    <property type="term" value="C:phosphopantothenoylcysteine decarboxylase complex"/>
    <property type="evidence" value="ECO:0007669"/>
    <property type="project" value="TreeGrafter"/>
</dbReference>
<evidence type="ECO:0000256" key="4">
    <source>
        <dbReference type="RuleBase" id="RU364078"/>
    </source>
</evidence>
<dbReference type="EC" id="6.3.2.5" evidence="3"/>
<organism evidence="7 8">
    <name type="scientific">Frateuria aurantia (strain ATCC 33424 / DSM 6220 / KCTC 2777 / LMG 1558 / NBRC 3245 / NCIMB 13370)</name>
    <name type="common">Acetobacter aurantius</name>
    <dbReference type="NCBI Taxonomy" id="767434"/>
    <lineage>
        <taxon>Bacteria</taxon>
        <taxon>Pseudomonadati</taxon>
        <taxon>Pseudomonadota</taxon>
        <taxon>Gammaproteobacteria</taxon>
        <taxon>Lysobacterales</taxon>
        <taxon>Rhodanobacteraceae</taxon>
        <taxon>Frateuria</taxon>
    </lineage>
</organism>
<comment type="cofactor">
    <cofactor evidence="3">
        <name>Mg(2+)</name>
        <dbReference type="ChEBI" id="CHEBI:18420"/>
    </cofactor>
</comment>
<evidence type="ECO:0000259" key="6">
    <source>
        <dbReference type="Pfam" id="PF04127"/>
    </source>
</evidence>
<feature type="active site" description="Proton donor" evidence="3">
    <location>
        <position position="158"/>
    </location>
</feature>
<comment type="similarity">
    <text evidence="3 4">In the N-terminal section; belongs to the HFCD (homo-oligomeric flavin containing Cys decarboxylase) superfamily.</text>
</comment>
<evidence type="ECO:0000256" key="2">
    <source>
        <dbReference type="ARBA" id="ARBA00023239"/>
    </source>
</evidence>
<dbReference type="GO" id="GO:0004632">
    <property type="term" value="F:phosphopantothenate--cysteine ligase activity"/>
    <property type="evidence" value="ECO:0007669"/>
    <property type="project" value="UniProtKB-UniRule"/>
</dbReference>
<dbReference type="InterPro" id="IPR005252">
    <property type="entry name" value="CoaBC"/>
</dbReference>
<dbReference type="SUPFAM" id="SSF102645">
    <property type="entry name" value="CoaB-like"/>
    <property type="match status" value="1"/>
</dbReference>
<reference evidence="7" key="1">
    <citation type="submission" date="2012-02" db="EMBL/GenBank/DDBJ databases">
        <title>The complete genome of Frateuria aurantia DSM 6220.</title>
        <authorList>
            <consortium name="US DOE Joint Genome Institute (JGI-PGF)"/>
            <person name="Lucas S."/>
            <person name="Copeland A."/>
            <person name="Lapidus A."/>
            <person name="Glavina del Rio T."/>
            <person name="Dalin E."/>
            <person name="Tice H."/>
            <person name="Bruce D."/>
            <person name="Goodwin L."/>
            <person name="Pitluck S."/>
            <person name="Peters L."/>
            <person name="Ovchinnikova G."/>
            <person name="Teshima H."/>
            <person name="Kyrpides N."/>
            <person name="Mavromatis K."/>
            <person name="Ivanova N."/>
            <person name="Brettin T."/>
            <person name="Detter J.C."/>
            <person name="Han C."/>
            <person name="Larimer F."/>
            <person name="Land M."/>
            <person name="Hauser L."/>
            <person name="Markowitz V."/>
            <person name="Cheng J.-F."/>
            <person name="Hugenholtz P."/>
            <person name="Woyke T."/>
            <person name="Wu D."/>
            <person name="Brambilla E."/>
            <person name="Klenk H.-P."/>
            <person name="Eisen J.A."/>
        </authorList>
    </citation>
    <scope>NUCLEOTIDE SEQUENCE</scope>
    <source>
        <strain evidence="7">DSM 6220</strain>
    </source>
</reference>
<feature type="binding site" evidence="3">
    <location>
        <position position="289"/>
    </location>
    <ligand>
        <name>CTP</name>
        <dbReference type="ChEBI" id="CHEBI:37563"/>
    </ligand>
</feature>
<dbReference type="Proteomes" id="UP000005234">
    <property type="component" value="Chromosome"/>
</dbReference>
<dbReference type="Gene3D" id="3.40.50.10300">
    <property type="entry name" value="CoaB-like"/>
    <property type="match status" value="1"/>
</dbReference>
<evidence type="ECO:0000259" key="5">
    <source>
        <dbReference type="Pfam" id="PF02441"/>
    </source>
</evidence>
<feature type="binding site" evidence="3">
    <location>
        <begin position="306"/>
        <end position="309"/>
    </location>
    <ligand>
        <name>CTP</name>
        <dbReference type="ChEBI" id="CHEBI:37563"/>
    </ligand>
</feature>
<keyword evidence="1 3" id="KW-0210">Decarboxylase</keyword>
<comment type="function">
    <text evidence="3">Catalyzes two sequential steps in the biosynthesis of coenzyme A. In the first step cysteine is conjugated to 4'-phosphopantothenate to form 4-phosphopantothenoylcysteine. In the second step the latter compound is decarboxylated to form 4'-phosphopantotheine.</text>
</comment>
<dbReference type="SUPFAM" id="SSF52507">
    <property type="entry name" value="Homo-oligomeric flavin-containing Cys decarboxylases, HFCD"/>
    <property type="match status" value="1"/>
</dbReference>
<dbReference type="Pfam" id="PF04127">
    <property type="entry name" value="DFP"/>
    <property type="match status" value="1"/>
</dbReference>
<comment type="catalytic activity">
    <reaction evidence="3 4">
        <text>(R)-4'-phosphopantothenate + L-cysteine + CTP = N-[(R)-4-phosphopantothenoyl]-L-cysteine + CMP + diphosphate + H(+)</text>
        <dbReference type="Rhea" id="RHEA:19397"/>
        <dbReference type="ChEBI" id="CHEBI:10986"/>
        <dbReference type="ChEBI" id="CHEBI:15378"/>
        <dbReference type="ChEBI" id="CHEBI:33019"/>
        <dbReference type="ChEBI" id="CHEBI:35235"/>
        <dbReference type="ChEBI" id="CHEBI:37563"/>
        <dbReference type="ChEBI" id="CHEBI:59458"/>
        <dbReference type="ChEBI" id="CHEBI:60377"/>
        <dbReference type="EC" id="6.3.2.5"/>
    </reaction>
</comment>
<dbReference type="UniPathway" id="UPA00241">
    <property type="reaction ID" value="UER00353"/>
</dbReference>
<feature type="binding site" evidence="3">
    <location>
        <position position="338"/>
    </location>
    <ligand>
        <name>CTP</name>
        <dbReference type="ChEBI" id="CHEBI:37563"/>
    </ligand>
</feature>
<dbReference type="InterPro" id="IPR007085">
    <property type="entry name" value="DNA/pantothenate-metab_flavo_C"/>
</dbReference>
<dbReference type="PANTHER" id="PTHR14359">
    <property type="entry name" value="HOMO-OLIGOMERIC FLAVIN CONTAINING CYS DECARBOXYLASE FAMILY"/>
    <property type="match status" value="1"/>
</dbReference>
<dbReference type="GO" id="GO:0004633">
    <property type="term" value="F:phosphopantothenoylcysteine decarboxylase activity"/>
    <property type="evidence" value="ECO:0007669"/>
    <property type="project" value="UniProtKB-UniRule"/>
</dbReference>
<feature type="region of interest" description="Phosphopantothenoylcysteine decarboxylase" evidence="3">
    <location>
        <begin position="1"/>
        <end position="189"/>
    </location>
</feature>
<feature type="region of interest" description="Phosphopantothenate--cysteine ligase" evidence="3">
    <location>
        <begin position="190"/>
        <end position="411"/>
    </location>
</feature>
<keyword evidence="3 4" id="KW-0436">Ligase</keyword>
<dbReference type="NCBIfam" id="TIGR00521">
    <property type="entry name" value="coaBC_dfp"/>
    <property type="match status" value="1"/>
</dbReference>
<comment type="similarity">
    <text evidence="3 4">In the C-terminal section; belongs to the PPC synthetase family.</text>
</comment>
<sequence length="411" mass="43430">MSLQQRRILLGISGGIAAYKACELVRRLRDQGAEVQVVMTEAATHFVTPTTFQALSGRPVRVDVWDSAGEAAMGHIELARWAERLLIAPASADLIGRLAHGLAGDLLTTLALATAAPLLIAPAMNQQMWAHPAVQANLAILQRRGVSVLGPAAGEQACGDVGSGRMLEALQLRDAVAASFGSDELRGLRVLVSAGPTYEDLDPVRFIGNRSSGKMGFAIAAAAVRAGAEVTLVAGPVHLATPAGVARRIDVRSTVQMQAAIYAEAARADIFVSAAAVGDYRPQEVAPHKIKKQAGEALSLALQENPDIIAGLGRQRQHPFLVGFAAETRDVARYARDKLARKGLDMIAANRVGEGLGFDMADNALSLFWADGGLDLPQGPKCELAWQLVQQIAHRYRLTRATGAVAVDSPA</sequence>
<keyword evidence="3" id="KW-0479">Metal-binding</keyword>
<comment type="pathway">
    <text evidence="3 4">Cofactor biosynthesis; coenzyme A biosynthesis; CoA from (R)-pantothenate: step 2/5.</text>
</comment>
<comment type="pathway">
    <text evidence="3 4">Cofactor biosynthesis; coenzyme A biosynthesis; CoA from (R)-pantothenate: step 3/5.</text>
</comment>
<dbReference type="InterPro" id="IPR003382">
    <property type="entry name" value="Flavoprotein"/>
</dbReference>
<comment type="cofactor">
    <cofactor evidence="3">
        <name>FMN</name>
        <dbReference type="ChEBI" id="CHEBI:58210"/>
    </cofactor>
    <text evidence="3">Binds 1 FMN per subunit.</text>
</comment>
<dbReference type="InterPro" id="IPR036551">
    <property type="entry name" value="Flavin_trans-like"/>
</dbReference>
<dbReference type="RefSeq" id="WP_014404589.1">
    <property type="nucleotide sequence ID" value="NC_017033.1"/>
</dbReference>
<dbReference type="InterPro" id="IPR035929">
    <property type="entry name" value="CoaB-like_sf"/>
</dbReference>
<protein>
    <recommendedName>
        <fullName evidence="3">Coenzyme A biosynthesis bifunctional protein CoaBC</fullName>
    </recommendedName>
    <alternativeName>
        <fullName evidence="3">DNA/pantothenate metabolism flavoprotein</fullName>
    </alternativeName>
    <alternativeName>
        <fullName evidence="3">Phosphopantothenoylcysteine synthetase/decarboxylase</fullName>
        <shortName evidence="3">PPCS-PPCDC</shortName>
    </alternativeName>
    <domain>
        <recommendedName>
            <fullName evidence="3">Phosphopantothenoylcysteine decarboxylase</fullName>
            <shortName evidence="3">PPC decarboxylase</shortName>
            <shortName evidence="3">PPC-DC</shortName>
            <ecNumber evidence="3">4.1.1.36</ecNumber>
        </recommendedName>
        <alternativeName>
            <fullName evidence="3">CoaC</fullName>
        </alternativeName>
    </domain>
    <domain>
        <recommendedName>
            <fullName evidence="3">Phosphopantothenate--cysteine ligase</fullName>
            <ecNumber evidence="3">6.3.2.5</ecNumber>
        </recommendedName>
        <alternativeName>
            <fullName evidence="3">CoaB</fullName>
        </alternativeName>
        <alternativeName>
            <fullName evidence="3">Phosphopantothenoylcysteine synthetase</fullName>
            <shortName evidence="3">PPC synthetase</shortName>
            <shortName evidence="3">PPC-S</shortName>
        </alternativeName>
    </domain>
</protein>
<feature type="domain" description="Flavoprotein" evidence="5">
    <location>
        <begin position="7"/>
        <end position="164"/>
    </location>
</feature>
<dbReference type="OrthoDB" id="9802554at2"/>
<dbReference type="EMBL" id="CP003350">
    <property type="protein sequence ID" value="AFC87587.1"/>
    <property type="molecule type" value="Genomic_DNA"/>
</dbReference>
<evidence type="ECO:0000256" key="3">
    <source>
        <dbReference type="HAMAP-Rule" id="MF_02225"/>
    </source>
</evidence>
<accession>H8L279</accession>
<dbReference type="EC" id="4.1.1.36" evidence="3"/>
<keyword evidence="3" id="KW-0511">Multifunctional enzyme</keyword>
<keyword evidence="3 4" id="KW-0288">FMN</keyword>
<comment type="function">
    <text evidence="4">Catalyzes two steps in the biosynthesis of coenzyme A. In the first step cysteine is conjugated to 4'-phosphopantothenate to form 4-phosphopantothenoylcysteine, in the latter compound is decarboxylated to form 4'-phosphopantotheine.</text>
</comment>
<dbReference type="HAMAP" id="MF_02225">
    <property type="entry name" value="CoaBC"/>
    <property type="match status" value="1"/>
</dbReference>
<dbReference type="GO" id="GO:0015941">
    <property type="term" value="P:pantothenate catabolic process"/>
    <property type="evidence" value="ECO:0007669"/>
    <property type="project" value="InterPro"/>
</dbReference>
<feature type="binding site" evidence="3">
    <location>
        <position position="342"/>
    </location>
    <ligand>
        <name>CTP</name>
        <dbReference type="ChEBI" id="CHEBI:37563"/>
    </ligand>
</feature>
<comment type="catalytic activity">
    <reaction evidence="3 4">
        <text>N-[(R)-4-phosphopantothenoyl]-L-cysteine + H(+) = (R)-4'-phosphopantetheine + CO2</text>
        <dbReference type="Rhea" id="RHEA:16793"/>
        <dbReference type="ChEBI" id="CHEBI:15378"/>
        <dbReference type="ChEBI" id="CHEBI:16526"/>
        <dbReference type="ChEBI" id="CHEBI:59458"/>
        <dbReference type="ChEBI" id="CHEBI:61723"/>
        <dbReference type="EC" id="4.1.1.36"/>
    </reaction>
</comment>
<keyword evidence="3 4" id="KW-0285">Flavoprotein</keyword>